<dbReference type="NCBIfam" id="TIGR00801">
    <property type="entry name" value="ncs2"/>
    <property type="match status" value="1"/>
</dbReference>
<evidence type="ECO:0000256" key="3">
    <source>
        <dbReference type="ARBA" id="ARBA00022448"/>
    </source>
</evidence>
<organism evidence="9 10">
    <name type="scientific">Terasakiispira papahanaumokuakeensis</name>
    <dbReference type="NCBI Taxonomy" id="197479"/>
    <lineage>
        <taxon>Bacteria</taxon>
        <taxon>Pseudomonadati</taxon>
        <taxon>Pseudomonadota</taxon>
        <taxon>Gammaproteobacteria</taxon>
        <taxon>Oceanospirillales</taxon>
        <taxon>Terasakiispira</taxon>
    </lineage>
</organism>
<feature type="transmembrane region" description="Helical" evidence="8">
    <location>
        <begin position="368"/>
        <end position="389"/>
    </location>
</feature>
<keyword evidence="10" id="KW-1185">Reference proteome</keyword>
<dbReference type="InterPro" id="IPR006042">
    <property type="entry name" value="Xan_ur_permease"/>
</dbReference>
<dbReference type="PANTHER" id="PTHR42810:SF2">
    <property type="entry name" value="PURINE PERMEASE C1399.01C-RELATED"/>
    <property type="match status" value="1"/>
</dbReference>
<dbReference type="RefSeq" id="WP_068998223.1">
    <property type="nucleotide sequence ID" value="NZ_MDTQ01000001.1"/>
</dbReference>
<feature type="transmembrane region" description="Helical" evidence="8">
    <location>
        <begin position="117"/>
        <end position="136"/>
    </location>
</feature>
<accession>A0A1E2VAR8</accession>
<dbReference type="InterPro" id="IPR006043">
    <property type="entry name" value="NCS2"/>
</dbReference>
<dbReference type="PANTHER" id="PTHR42810">
    <property type="entry name" value="PURINE PERMEASE C1399.01C-RELATED"/>
    <property type="match status" value="1"/>
</dbReference>
<dbReference type="OrthoDB" id="9805749at2"/>
<dbReference type="NCBIfam" id="NF037981">
    <property type="entry name" value="NCS2_1"/>
    <property type="match status" value="1"/>
</dbReference>
<dbReference type="EMBL" id="MDTQ01000001">
    <property type="protein sequence ID" value="ODC03745.1"/>
    <property type="molecule type" value="Genomic_DNA"/>
</dbReference>
<keyword evidence="3" id="KW-0813">Transport</keyword>
<evidence type="ECO:0000256" key="6">
    <source>
        <dbReference type="ARBA" id="ARBA00022989"/>
    </source>
</evidence>
<feature type="transmembrane region" description="Helical" evidence="8">
    <location>
        <begin position="396"/>
        <end position="415"/>
    </location>
</feature>
<dbReference type="Pfam" id="PF00860">
    <property type="entry name" value="Xan_ur_permease"/>
    <property type="match status" value="1"/>
</dbReference>
<comment type="subcellular location">
    <subcellularLocation>
        <location evidence="1">Cell membrane</location>
        <topology evidence="1">Multi-pass membrane protein</topology>
    </subcellularLocation>
</comment>
<feature type="transmembrane region" description="Helical" evidence="8">
    <location>
        <begin position="21"/>
        <end position="46"/>
    </location>
</feature>
<feature type="transmembrane region" description="Helical" evidence="8">
    <location>
        <begin position="427"/>
        <end position="447"/>
    </location>
</feature>
<comment type="similarity">
    <text evidence="2">Belongs to the nucleobase:cation symporter-2 (NCS2) (TC 2.A.40) family.</text>
</comment>
<proteinExistence type="inferred from homology"/>
<keyword evidence="6 8" id="KW-1133">Transmembrane helix</keyword>
<feature type="transmembrane region" description="Helical" evidence="8">
    <location>
        <begin position="209"/>
        <end position="229"/>
    </location>
</feature>
<evidence type="ECO:0000313" key="10">
    <source>
        <dbReference type="Proteomes" id="UP000094291"/>
    </source>
</evidence>
<evidence type="ECO:0000256" key="5">
    <source>
        <dbReference type="ARBA" id="ARBA00022692"/>
    </source>
</evidence>
<feature type="transmembrane region" description="Helical" evidence="8">
    <location>
        <begin position="58"/>
        <end position="75"/>
    </location>
</feature>
<dbReference type="Proteomes" id="UP000094291">
    <property type="component" value="Unassembled WGS sequence"/>
</dbReference>
<name>A0A1E2VAR8_9GAMM</name>
<evidence type="ECO:0000256" key="4">
    <source>
        <dbReference type="ARBA" id="ARBA00022475"/>
    </source>
</evidence>
<evidence type="ECO:0000313" key="9">
    <source>
        <dbReference type="EMBL" id="ODC03745.1"/>
    </source>
</evidence>
<dbReference type="GO" id="GO:0005886">
    <property type="term" value="C:plasma membrane"/>
    <property type="evidence" value="ECO:0007669"/>
    <property type="project" value="UniProtKB-SubCell"/>
</dbReference>
<feature type="transmembrane region" description="Helical" evidence="8">
    <location>
        <begin position="183"/>
        <end position="202"/>
    </location>
</feature>
<dbReference type="PROSITE" id="PS01116">
    <property type="entry name" value="XANTH_URACIL_PERMASE"/>
    <property type="match status" value="1"/>
</dbReference>
<reference evidence="9 10" key="1">
    <citation type="submission" date="2016-08" db="EMBL/GenBank/DDBJ databases">
        <authorList>
            <person name="Seilhamer J.J."/>
        </authorList>
    </citation>
    <scope>NUCLEOTIDE SEQUENCE [LARGE SCALE GENOMIC DNA]</scope>
    <source>
        <strain evidence="9 10">PH27A</strain>
    </source>
</reference>
<dbReference type="AlphaFoldDB" id="A0A1E2VAR8"/>
<dbReference type="NCBIfam" id="TIGR03173">
    <property type="entry name" value="pbuX"/>
    <property type="match status" value="1"/>
</dbReference>
<dbReference type="GO" id="GO:0042907">
    <property type="term" value="F:xanthine transmembrane transporter activity"/>
    <property type="evidence" value="ECO:0007669"/>
    <property type="project" value="TreeGrafter"/>
</dbReference>
<gene>
    <name evidence="9" type="ORF">BFW38_09540</name>
</gene>
<comment type="caution">
    <text evidence="9">The sequence shown here is derived from an EMBL/GenBank/DDBJ whole genome shotgun (WGS) entry which is preliminary data.</text>
</comment>
<evidence type="ECO:0000256" key="7">
    <source>
        <dbReference type="ARBA" id="ARBA00023136"/>
    </source>
</evidence>
<dbReference type="InterPro" id="IPR017588">
    <property type="entry name" value="UacT-like"/>
</dbReference>
<evidence type="ECO:0000256" key="1">
    <source>
        <dbReference type="ARBA" id="ARBA00004651"/>
    </source>
</evidence>
<keyword evidence="7 8" id="KW-0472">Membrane</keyword>
<keyword evidence="4" id="KW-1003">Cell membrane</keyword>
<feature type="transmembrane region" description="Helical" evidence="8">
    <location>
        <begin position="148"/>
        <end position="171"/>
    </location>
</feature>
<feature type="transmembrane region" description="Helical" evidence="8">
    <location>
        <begin position="249"/>
        <end position="269"/>
    </location>
</feature>
<dbReference type="STRING" id="197479.BFW38_09540"/>
<evidence type="ECO:0000256" key="2">
    <source>
        <dbReference type="ARBA" id="ARBA00008821"/>
    </source>
</evidence>
<evidence type="ECO:0000256" key="8">
    <source>
        <dbReference type="SAM" id="Phobius"/>
    </source>
</evidence>
<sequence>MSDAPSSQQSELLYPLDARPAPIQAFFVALQHLLAIIVPIVTPPLIICNALGLPAEETNYIVSMSLLVSGVATFIQARRIGPLGNGLLTVQGTSFNFLPPIISGGTAMLAAGQSYETVLGGIFGVVMVAAIAEMLVSRFLGALRRVITPLVTGTVVLLIGLTLIKVGLVSMGGGYEAMESGHFASLSNLLLSGIVLAVIIILNRAHTPWIRMGSIVIGLLVGLTVAWAMGKLKGNTVPEWPLIAWPDPFRYGFSVPWDLLVPMVIIYLVTALESIGDITATSAVSREPVKGPVYLARLKGGVLADGFNSMVAGLLNTFPNSTFSQNNGIIQLTGVASRYIGFWIAGLLVLMGLFPMVAAMMQMIPEPVLGAAALIMFGSVAAAGINILASVHLDRRALLILAVSLAVGLGVTQVPDILQHLPEGVKSILQSGVATGGFTAMLLNVLLPESPTSMIETSDA</sequence>
<protein>
    <submittedName>
        <fullName evidence="9">Xanthine permease XanP</fullName>
    </submittedName>
</protein>
<keyword evidence="5 8" id="KW-0812">Transmembrane</keyword>
<feature type="transmembrane region" description="Helical" evidence="8">
    <location>
        <begin position="340"/>
        <end position="362"/>
    </location>
</feature>